<accession>A0AAE1HBN6</accession>
<feature type="compositionally biased region" description="Polar residues" evidence="1">
    <location>
        <begin position="339"/>
        <end position="360"/>
    </location>
</feature>
<dbReference type="EMBL" id="JAHWGI010000935">
    <property type="protein sequence ID" value="KAK3918356.1"/>
    <property type="molecule type" value="Genomic_DNA"/>
</dbReference>
<reference evidence="2" key="2">
    <citation type="journal article" date="2023" name="BMC Genomics">
        <title>Pest status, molecular evolution, and epigenetic factors derived from the genome assembly of Frankliniella fusca, a thysanopteran phytovirus vector.</title>
        <authorList>
            <person name="Catto M.A."/>
            <person name="Labadie P.E."/>
            <person name="Jacobson A.L."/>
            <person name="Kennedy G.G."/>
            <person name="Srinivasan R."/>
            <person name="Hunt B.G."/>
        </authorList>
    </citation>
    <scope>NUCLEOTIDE SEQUENCE</scope>
    <source>
        <strain evidence="2">PL_HMW_Pooled</strain>
    </source>
</reference>
<dbReference type="Proteomes" id="UP001219518">
    <property type="component" value="Unassembled WGS sequence"/>
</dbReference>
<dbReference type="AlphaFoldDB" id="A0AAE1HBN6"/>
<evidence type="ECO:0000313" key="3">
    <source>
        <dbReference type="Proteomes" id="UP001219518"/>
    </source>
</evidence>
<evidence type="ECO:0000313" key="2">
    <source>
        <dbReference type="EMBL" id="KAK3918356.1"/>
    </source>
</evidence>
<proteinExistence type="predicted"/>
<comment type="caution">
    <text evidence="2">The sequence shown here is derived from an EMBL/GenBank/DDBJ whole genome shotgun (WGS) entry which is preliminary data.</text>
</comment>
<protein>
    <submittedName>
        <fullName evidence="2">Syntaxin pep12</fullName>
    </submittedName>
</protein>
<sequence length="599" mass="69022">MSYLNRCWELESSTEKVEDDAFPSLTVLHICAAHAICRVRTYVKETGKPDHVRRLAEKAHRTLLRTDNLSDARKVLRLIAKVFGCAKQSPDVDTAVAELERIQREHVQRVARAKGRARRDVDELTPQEEPIAQRELERDVEEAFVGGNSLNQRSPYNTFSHGIIEEARREVQQVRPGTNEYFIDGFLHYLEVQHLAYLPLMTRTFVRKEVDDLSQLITNNPAEKWFDVVKNNLFKGSTNIRRAQVLRGLKQYVRGDLLLRAKYPLPREPRLHRRQPNKLRGLSSKGRGRGANRTWGTSRGRGRARKSRVAPVILQGELLPPTADPSIEVDTRGGYQEPSLASSSQDNNPDLLQTSSSSQIEPEANQALSSGDIRPETIQEDQNLISDLLIQSERDNKTLEARFKEIEQMKYKPQSEILTVEEVTADKEKRVEEIIKELNAPPQRMTAAKEERHRFRKLAEVLLNTIKTEGCFLWLEEIVSGKRICDRHKFFNGRLKIGSTGQGPFATFQDLVRRKLYEYVEKYIIPRIEPQSVDIWQGEKEKAIPPIIYDQLRSLQYMHGVLIPEDIKYGFNAVHKCSEEVAETLHIKTSDTIYFRHYR</sequence>
<organism evidence="2 3">
    <name type="scientific">Frankliniella fusca</name>
    <dbReference type="NCBI Taxonomy" id="407009"/>
    <lineage>
        <taxon>Eukaryota</taxon>
        <taxon>Metazoa</taxon>
        <taxon>Ecdysozoa</taxon>
        <taxon>Arthropoda</taxon>
        <taxon>Hexapoda</taxon>
        <taxon>Insecta</taxon>
        <taxon>Pterygota</taxon>
        <taxon>Neoptera</taxon>
        <taxon>Paraneoptera</taxon>
        <taxon>Thysanoptera</taxon>
        <taxon>Terebrantia</taxon>
        <taxon>Thripoidea</taxon>
        <taxon>Thripidae</taxon>
        <taxon>Frankliniella</taxon>
    </lineage>
</organism>
<evidence type="ECO:0000256" key="1">
    <source>
        <dbReference type="SAM" id="MobiDB-lite"/>
    </source>
</evidence>
<name>A0AAE1HBN6_9NEOP</name>
<reference evidence="2" key="1">
    <citation type="submission" date="2021-07" db="EMBL/GenBank/DDBJ databases">
        <authorList>
            <person name="Catto M.A."/>
            <person name="Jacobson A."/>
            <person name="Kennedy G."/>
            <person name="Labadie P."/>
            <person name="Hunt B.G."/>
            <person name="Srinivasan R."/>
        </authorList>
    </citation>
    <scope>NUCLEOTIDE SEQUENCE</scope>
    <source>
        <strain evidence="2">PL_HMW_Pooled</strain>
        <tissue evidence="2">Head</tissue>
    </source>
</reference>
<keyword evidence="3" id="KW-1185">Reference proteome</keyword>
<feature type="region of interest" description="Disordered" evidence="1">
    <location>
        <begin position="268"/>
        <end position="375"/>
    </location>
</feature>
<gene>
    <name evidence="2" type="ORF">KUF71_000928</name>
</gene>